<evidence type="ECO:0000256" key="2">
    <source>
        <dbReference type="ARBA" id="ARBA00022771"/>
    </source>
</evidence>
<dbReference type="SUPFAM" id="SSF57783">
    <property type="entry name" value="Zinc beta-ribbon"/>
    <property type="match status" value="1"/>
</dbReference>
<keyword evidence="1" id="KW-0479">Metal-binding</keyword>
<name>A0A2Y9TW26_9GAMM</name>
<dbReference type="InterPro" id="IPR050219">
    <property type="entry name" value="DnaG_primase"/>
</dbReference>
<dbReference type="Gene3D" id="3.40.1360.10">
    <property type="match status" value="1"/>
</dbReference>
<dbReference type="Gene3D" id="3.90.980.10">
    <property type="entry name" value="DNA primase, catalytic core, N-terminal domain"/>
    <property type="match status" value="1"/>
</dbReference>
<dbReference type="InterPro" id="IPR037068">
    <property type="entry name" value="DNA_primase_core_N_sf"/>
</dbReference>
<dbReference type="EMBL" id="CP029185">
    <property type="protein sequence ID" value="AWH87799.1"/>
    <property type="molecule type" value="Genomic_DNA"/>
</dbReference>
<protein>
    <submittedName>
        <fullName evidence="7">DNA primase</fullName>
    </submittedName>
</protein>
<feature type="compositionally biased region" description="Basic and acidic residues" evidence="4">
    <location>
        <begin position="1013"/>
        <end position="1022"/>
    </location>
</feature>
<evidence type="ECO:0000256" key="3">
    <source>
        <dbReference type="ARBA" id="ARBA00022833"/>
    </source>
</evidence>
<dbReference type="Proteomes" id="UP000244908">
    <property type="component" value="Chromosome"/>
</dbReference>
<dbReference type="CDD" id="cd03364">
    <property type="entry name" value="TOPRIM_DnaG_primases"/>
    <property type="match status" value="1"/>
</dbReference>
<dbReference type="PANTHER" id="PTHR30313:SF2">
    <property type="entry name" value="DNA PRIMASE"/>
    <property type="match status" value="1"/>
</dbReference>
<organism evidence="7 8">
    <name type="scientific">Limnobaculum parvum</name>
    <dbReference type="NCBI Taxonomy" id="2172103"/>
    <lineage>
        <taxon>Bacteria</taxon>
        <taxon>Pseudomonadati</taxon>
        <taxon>Pseudomonadota</taxon>
        <taxon>Gammaproteobacteria</taxon>
        <taxon>Enterobacterales</taxon>
        <taxon>Budviciaceae</taxon>
        <taxon>Limnobaculum</taxon>
    </lineage>
</organism>
<dbReference type="Pfam" id="PF13155">
    <property type="entry name" value="Toprim_2"/>
    <property type="match status" value="1"/>
</dbReference>
<dbReference type="AlphaFoldDB" id="A0A2Y9TW26"/>
<accession>A0A2Y9TW26</accession>
<dbReference type="OrthoDB" id="7465087at2"/>
<dbReference type="InterPro" id="IPR002694">
    <property type="entry name" value="Znf_CHC2"/>
</dbReference>
<keyword evidence="8" id="KW-1185">Reference proteome</keyword>
<feature type="compositionally biased region" description="Low complexity" evidence="4">
    <location>
        <begin position="407"/>
        <end position="416"/>
    </location>
</feature>
<dbReference type="Gene3D" id="3.90.580.10">
    <property type="entry name" value="Zinc finger, CHC2-type domain"/>
    <property type="match status" value="1"/>
</dbReference>
<dbReference type="GO" id="GO:0008270">
    <property type="term" value="F:zinc ion binding"/>
    <property type="evidence" value="ECO:0007669"/>
    <property type="project" value="UniProtKB-KW"/>
</dbReference>
<dbReference type="GO" id="GO:0006269">
    <property type="term" value="P:DNA replication, synthesis of primer"/>
    <property type="evidence" value="ECO:0007669"/>
    <property type="project" value="TreeGrafter"/>
</dbReference>
<dbReference type="RefSeq" id="WP_108899887.1">
    <property type="nucleotide sequence ID" value="NZ_CP029185.2"/>
</dbReference>
<dbReference type="PANTHER" id="PTHR30313">
    <property type="entry name" value="DNA PRIMASE"/>
    <property type="match status" value="1"/>
</dbReference>
<evidence type="ECO:0000256" key="1">
    <source>
        <dbReference type="ARBA" id="ARBA00022723"/>
    </source>
</evidence>
<dbReference type="GO" id="GO:0005737">
    <property type="term" value="C:cytoplasm"/>
    <property type="evidence" value="ECO:0007669"/>
    <property type="project" value="TreeGrafter"/>
</dbReference>
<proteinExistence type="predicted"/>
<dbReference type="EMBL" id="CP029185">
    <property type="protein sequence ID" value="AWH87806.1"/>
    <property type="molecule type" value="Genomic_DNA"/>
</dbReference>
<dbReference type="Pfam" id="PF01807">
    <property type="entry name" value="Zn_ribbon_DnaG"/>
    <property type="match status" value="1"/>
</dbReference>
<feature type="region of interest" description="Disordered" evidence="4">
    <location>
        <begin position="391"/>
        <end position="418"/>
    </location>
</feature>
<dbReference type="InterPro" id="IPR036977">
    <property type="entry name" value="DNA_primase_Znf_CHC2"/>
</dbReference>
<gene>
    <name evidence="6" type="ORF">HYN51_04020</name>
    <name evidence="7" type="ORF">HYN51_04055</name>
</gene>
<sequence>MPRIPEHEINELKQSLSLLSVAESQGHKFKKRGQDSYTCLCPFHQEKTPSLVVTPSKNLFHCFGCGASGSALDWLMKTEHLTFLNGLVRLRELGKSAGLLSQPVLSEQEASTVSRTKLIDLNDDGQALLNQVVDFYHQKLLESPEAQEWLIRRGLNHPELISHFRLGYAGLQGVTEVLPSRLSHKGKAQRDRLVELGVLRQLTRHDHFKAAVVIPVVGWSESANVAHRGRVLQLYGRKTQADYKETKGNPRHLYLSSPLAGVWNEAAMQASTDIILCEALIDAMTFWCAGFRNVIAAYGCNGFTADHLVALQHHGVKRVFIAYDRDEAGDKGAESVAAELLEVGIEAWRVRFSLGMDANEFAVKSGAPEKALGLVLQQAAWMGHSTGPMAVLQTTPNNDERQEEKPSSLAAPASPATQSVEEIIPCEQTATGELLLRCGPRVWRVRGWQKNTVAEVMKVSIQVRDETSGVFHVDTLDMYSSRHRQGYINTAAEELECEPSVIKRECGRVLLMLEQKQDEQREAQQAREVVAITMSAEDEAAALELLKSPDLAERVVNDLASCGVVGESSNLLTGYLAATSRKLDKPLAVLIQSSSAAGKSSLMDAVLGLMPEEERIQYSAMTGQSLYYLGETSLQHKILAIAEEEGVRQAAYALKLLQSDGELKIASTGKNEQSGELVTREYKVQGPVMLMLTTTAIDVDEELLNRCLVLTVNESREQTQAIHALQRHNQTLEGLLAESEKGWLTKLHQNAQRLLRPLKVVNPFAHQLTFLSDKTRTRRDHMKYLTLIQSIALLHQYQRKVKRVEHRGQWLDYIEVEKSDIELANKLAHEVLGRTLDEMPPQTRRLLVLLKGWVGETAVHQALKAEEVRFSRRDVRAALGWGDTQLKIHLARLLEMEYLLLYRRGLTYEYTLLWDGEDNNGTHLCGLLDTGNDNRSGCEPDRSNVGGTQSASGRHVVGGQSESEKGASGQAAQGLKGKAVGSGKKRIIKEKKGMSQSVEPAINQKVTGRKSRSGSESDRSVSDEAQSVQGRGVVGGQSEGDKGASGQMAQGVEAKVVGSEQNTVIRKKKKSASSAVVNDREVTHG</sequence>
<feature type="domain" description="Zinc finger CHC2-type" evidence="5">
    <location>
        <begin position="37"/>
        <end position="91"/>
    </location>
</feature>
<dbReference type="KEGG" id="lpv:HYN51_04020"/>
<evidence type="ECO:0000259" key="5">
    <source>
        <dbReference type="SMART" id="SM00400"/>
    </source>
</evidence>
<evidence type="ECO:0000256" key="4">
    <source>
        <dbReference type="SAM" id="MobiDB-lite"/>
    </source>
</evidence>
<reference evidence="7 8" key="1">
    <citation type="submission" date="2018-04" db="EMBL/GenBank/DDBJ databases">
        <title>Genome sequencing of Limnobaculum sp. HYN0051.</title>
        <authorList>
            <person name="Yi H."/>
            <person name="Baek C."/>
        </authorList>
    </citation>
    <scope>NUCLEOTIDE SEQUENCE [LARGE SCALE GENOMIC DNA]</scope>
    <source>
        <strain evidence="7 8">HYN0051</strain>
    </source>
</reference>
<dbReference type="SMART" id="SM00400">
    <property type="entry name" value="ZnF_CHCC"/>
    <property type="match status" value="1"/>
</dbReference>
<dbReference type="InterPro" id="IPR034151">
    <property type="entry name" value="TOPRIM_DnaG_bac"/>
</dbReference>
<feature type="region of interest" description="Disordered" evidence="4">
    <location>
        <begin position="933"/>
        <end position="1085"/>
    </location>
</feature>
<dbReference type="GO" id="GO:0003677">
    <property type="term" value="F:DNA binding"/>
    <property type="evidence" value="ECO:0007669"/>
    <property type="project" value="InterPro"/>
</dbReference>
<dbReference type="GO" id="GO:0003899">
    <property type="term" value="F:DNA-directed RNA polymerase activity"/>
    <property type="evidence" value="ECO:0007669"/>
    <property type="project" value="InterPro"/>
</dbReference>
<evidence type="ECO:0000313" key="6">
    <source>
        <dbReference type="EMBL" id="AWH87799.1"/>
    </source>
</evidence>
<evidence type="ECO:0000313" key="8">
    <source>
        <dbReference type="Proteomes" id="UP000244908"/>
    </source>
</evidence>
<dbReference type="KEGG" id="lpv:HYN51_04055"/>
<keyword evidence="3" id="KW-0862">Zinc</keyword>
<dbReference type="SUPFAM" id="SSF56731">
    <property type="entry name" value="DNA primase core"/>
    <property type="match status" value="1"/>
</dbReference>
<keyword evidence="2" id="KW-0863">Zinc-finger</keyword>
<evidence type="ECO:0000313" key="7">
    <source>
        <dbReference type="EMBL" id="AWH87806.1"/>
    </source>
</evidence>